<dbReference type="PROSITE" id="PS51257">
    <property type="entry name" value="PROKAR_LIPOPROTEIN"/>
    <property type="match status" value="1"/>
</dbReference>
<keyword evidence="2" id="KW-0732">Signal</keyword>
<evidence type="ECO:0000256" key="2">
    <source>
        <dbReference type="SAM" id="SignalP"/>
    </source>
</evidence>
<evidence type="ECO:0000313" key="3">
    <source>
        <dbReference type="EMBL" id="KAB2344482.1"/>
    </source>
</evidence>
<dbReference type="Proteomes" id="UP000468735">
    <property type="component" value="Unassembled WGS sequence"/>
</dbReference>
<feature type="signal peptide" evidence="2">
    <location>
        <begin position="1"/>
        <end position="26"/>
    </location>
</feature>
<feature type="region of interest" description="Disordered" evidence="1">
    <location>
        <begin position="21"/>
        <end position="61"/>
    </location>
</feature>
<dbReference type="OrthoDB" id="3699459at2"/>
<feature type="chain" id="PRO_5026334426" description="Nuclear transport factor 2 family protein" evidence="2">
    <location>
        <begin position="27"/>
        <end position="163"/>
    </location>
</feature>
<dbReference type="InterPro" id="IPR032710">
    <property type="entry name" value="NTF2-like_dom_sf"/>
</dbReference>
<evidence type="ECO:0000256" key="1">
    <source>
        <dbReference type="SAM" id="MobiDB-lite"/>
    </source>
</evidence>
<name>A0A6H9YTH4_9ACTN</name>
<comment type="caution">
    <text evidence="3">The sequence shown here is derived from an EMBL/GenBank/DDBJ whole genome shotgun (WGS) entry which is preliminary data.</text>
</comment>
<evidence type="ECO:0000313" key="4">
    <source>
        <dbReference type="Proteomes" id="UP000468735"/>
    </source>
</evidence>
<accession>A0A6H9YTH4</accession>
<keyword evidence="4" id="KW-1185">Reference proteome</keyword>
<proteinExistence type="predicted"/>
<protein>
    <recommendedName>
        <fullName evidence="5">Nuclear transport factor 2 family protein</fullName>
    </recommendedName>
</protein>
<dbReference type="RefSeq" id="WP_151565510.1">
    <property type="nucleotide sequence ID" value="NZ_WBMT01000016.1"/>
</dbReference>
<dbReference type="Gene3D" id="3.10.450.50">
    <property type="match status" value="1"/>
</dbReference>
<gene>
    <name evidence="3" type="ORF">F8566_31650</name>
</gene>
<dbReference type="AlphaFoldDB" id="A0A6H9YTH4"/>
<feature type="compositionally biased region" description="Low complexity" evidence="1">
    <location>
        <begin position="25"/>
        <end position="44"/>
    </location>
</feature>
<evidence type="ECO:0008006" key="5">
    <source>
        <dbReference type="Google" id="ProtNLM"/>
    </source>
</evidence>
<reference evidence="3 4" key="1">
    <citation type="submission" date="2019-09" db="EMBL/GenBank/DDBJ databases">
        <title>Actinomadura physcomitrii sp. nov., a novel actinomycete isolated from moss [Physcomitrium sphaericum (Ludw) Fuernr].</title>
        <authorList>
            <person name="Zhuang X."/>
            <person name="Liu C."/>
        </authorList>
    </citation>
    <scope>NUCLEOTIDE SEQUENCE [LARGE SCALE GENOMIC DNA]</scope>
    <source>
        <strain evidence="3 4">HMC1</strain>
    </source>
</reference>
<organism evidence="3 4">
    <name type="scientific">Actinomadura rudentiformis</name>
    <dbReference type="NCBI Taxonomy" id="359158"/>
    <lineage>
        <taxon>Bacteria</taxon>
        <taxon>Bacillati</taxon>
        <taxon>Actinomycetota</taxon>
        <taxon>Actinomycetes</taxon>
        <taxon>Streptosporangiales</taxon>
        <taxon>Thermomonosporaceae</taxon>
        <taxon>Actinomadura</taxon>
    </lineage>
</organism>
<sequence>MRLRRGIGLAVMALTVASGCSGTEAAAGDPGPSRPPAGSGASPSTPEKGGRPADQAGAERVAQRFVTAANAGDEAGVAATFAENARFDSVGRIYPSRKSIMNDFLIPEVLRVGGRYKVSGKRWEAGRHVVDYDFSTGHGGSESFSYAYLIRDGLIRDVIGRYH</sequence>
<dbReference type="SUPFAM" id="SSF54427">
    <property type="entry name" value="NTF2-like"/>
    <property type="match status" value="1"/>
</dbReference>
<dbReference type="EMBL" id="WBMT01000016">
    <property type="protein sequence ID" value="KAB2344482.1"/>
    <property type="molecule type" value="Genomic_DNA"/>
</dbReference>